<protein>
    <submittedName>
        <fullName evidence="4">DUF1648 domain-containing protein</fullName>
    </submittedName>
</protein>
<dbReference type="RefSeq" id="WP_158033963.1">
    <property type="nucleotide sequence ID" value="NZ_ML708618.1"/>
</dbReference>
<feature type="transmembrane region" description="Helical" evidence="2">
    <location>
        <begin position="112"/>
        <end position="136"/>
    </location>
</feature>
<dbReference type="InterPro" id="IPR012867">
    <property type="entry name" value="DUF1648"/>
</dbReference>
<feature type="transmembrane region" description="Helical" evidence="2">
    <location>
        <begin position="163"/>
        <end position="184"/>
    </location>
</feature>
<evidence type="ECO:0000256" key="1">
    <source>
        <dbReference type="SAM" id="MobiDB-lite"/>
    </source>
</evidence>
<feature type="transmembrane region" description="Helical" evidence="2">
    <location>
        <begin position="196"/>
        <end position="214"/>
    </location>
</feature>
<evidence type="ECO:0000259" key="3">
    <source>
        <dbReference type="Pfam" id="PF07853"/>
    </source>
</evidence>
<gene>
    <name evidence="4" type="ORF">FCK90_08930</name>
</gene>
<dbReference type="Proteomes" id="UP000325957">
    <property type="component" value="Unassembled WGS sequence"/>
</dbReference>
<dbReference type="Pfam" id="PF07853">
    <property type="entry name" value="DUF1648"/>
    <property type="match status" value="1"/>
</dbReference>
<sequence length="303" mass="32836">MTTVADDDWGYPLTSTSTRASVELPAPRDRPADSDGLPTGAWLKDLEEDGYRGYTWSGRPMLVPLLLTVVVMLSTLALAWLWWDRIPDQVALHTGADGTVDRWGDKTIGNVLMAPLLGGGGMLLAMAVIMAVGAFFRPRPPVGLAQGAHSLGSMVRQSATMDIVLRSTGWSLLIFSIAISLLEVPRWRTGYENSSPIWLIGVAVLAMFVIPYLLGRRVREMVDRELDALGVPVGPETERELHAWRYVAVVDDPGAGLWVPTGTPSTNWTVNIARPAGKVLAFGFLAVMAALGMFLLLSPLIFG</sequence>
<reference evidence="4 5" key="1">
    <citation type="submission" date="2019-05" db="EMBL/GenBank/DDBJ databases">
        <title>Kocuria coralli sp. nov., a novel actinobacterium isolated from coral reef seawater.</title>
        <authorList>
            <person name="Li J."/>
        </authorList>
    </citation>
    <scope>NUCLEOTIDE SEQUENCE [LARGE SCALE GENOMIC DNA]</scope>
    <source>
        <strain evidence="4 5">SCSIO 13007</strain>
    </source>
</reference>
<proteinExistence type="predicted"/>
<organism evidence="4 5">
    <name type="scientific">Kocuria coralli</name>
    <dbReference type="NCBI Taxonomy" id="1461025"/>
    <lineage>
        <taxon>Bacteria</taxon>
        <taxon>Bacillati</taxon>
        <taxon>Actinomycetota</taxon>
        <taxon>Actinomycetes</taxon>
        <taxon>Micrococcales</taxon>
        <taxon>Micrococcaceae</taxon>
        <taxon>Kocuria</taxon>
    </lineage>
</organism>
<keyword evidence="2" id="KW-0812">Transmembrane</keyword>
<keyword evidence="5" id="KW-1185">Reference proteome</keyword>
<name>A0A5J5KXL0_9MICC</name>
<evidence type="ECO:0000313" key="5">
    <source>
        <dbReference type="Proteomes" id="UP000325957"/>
    </source>
</evidence>
<keyword evidence="2" id="KW-1133">Transmembrane helix</keyword>
<dbReference type="EMBL" id="SZWF01000010">
    <property type="protein sequence ID" value="KAA9394030.1"/>
    <property type="molecule type" value="Genomic_DNA"/>
</dbReference>
<accession>A0A5J5KXL0</accession>
<dbReference type="AlphaFoldDB" id="A0A5J5KXL0"/>
<keyword evidence="2" id="KW-0472">Membrane</keyword>
<feature type="domain" description="DUF1648" evidence="3">
    <location>
        <begin position="71"/>
        <end position="117"/>
    </location>
</feature>
<feature type="transmembrane region" description="Helical" evidence="2">
    <location>
        <begin position="62"/>
        <end position="83"/>
    </location>
</feature>
<evidence type="ECO:0000256" key="2">
    <source>
        <dbReference type="SAM" id="Phobius"/>
    </source>
</evidence>
<feature type="transmembrane region" description="Helical" evidence="2">
    <location>
        <begin position="279"/>
        <end position="302"/>
    </location>
</feature>
<comment type="caution">
    <text evidence="4">The sequence shown here is derived from an EMBL/GenBank/DDBJ whole genome shotgun (WGS) entry which is preliminary data.</text>
</comment>
<evidence type="ECO:0000313" key="4">
    <source>
        <dbReference type="EMBL" id="KAA9394030.1"/>
    </source>
</evidence>
<dbReference type="OrthoDB" id="4883532at2"/>
<feature type="region of interest" description="Disordered" evidence="1">
    <location>
        <begin position="1"/>
        <end position="39"/>
    </location>
</feature>